<accession>T0ZYV9</accession>
<comment type="catalytic activity">
    <reaction evidence="5">
        <text>phosphoethanolamine + S-adenosyl-L-methionine = N-methylethanolamine phosphate + S-adenosyl-L-homocysteine + H(+)</text>
        <dbReference type="Rhea" id="RHEA:20365"/>
        <dbReference type="ChEBI" id="CHEBI:15378"/>
        <dbReference type="ChEBI" id="CHEBI:57781"/>
        <dbReference type="ChEBI" id="CHEBI:57856"/>
        <dbReference type="ChEBI" id="CHEBI:58190"/>
        <dbReference type="ChEBI" id="CHEBI:59789"/>
        <dbReference type="EC" id="2.1.1.103"/>
    </reaction>
    <physiologicalReaction direction="left-to-right" evidence="5">
        <dbReference type="Rhea" id="RHEA:20366"/>
    </physiologicalReaction>
</comment>
<dbReference type="InterPro" id="IPR029063">
    <property type="entry name" value="SAM-dependent_MTases_sf"/>
</dbReference>
<feature type="domain" description="Methyltransferase" evidence="6">
    <location>
        <begin position="61"/>
        <end position="150"/>
    </location>
</feature>
<evidence type="ECO:0000259" key="6">
    <source>
        <dbReference type="Pfam" id="PF13649"/>
    </source>
</evidence>
<keyword evidence="3 7" id="KW-0808">Transferase</keyword>
<evidence type="ECO:0000256" key="4">
    <source>
        <dbReference type="ARBA" id="ARBA00025707"/>
    </source>
</evidence>
<dbReference type="GO" id="GO:0032259">
    <property type="term" value="P:methylation"/>
    <property type="evidence" value="ECO:0007669"/>
    <property type="project" value="UniProtKB-KW"/>
</dbReference>
<comment type="caution">
    <text evidence="7">The sequence shown here is derived from an EMBL/GenBank/DDBJ whole genome shotgun (WGS) entry which is preliminary data.</text>
</comment>
<dbReference type="PANTHER" id="PTHR44307:SF2">
    <property type="entry name" value="PHOSPHOETHANOLAMINE METHYLTRANSFERASE ISOFORM X1"/>
    <property type="match status" value="1"/>
</dbReference>
<gene>
    <name evidence="7" type="ORF">B1B_11473</name>
</gene>
<dbReference type="GO" id="GO:0000234">
    <property type="term" value="F:phosphoethanolamine N-methyltransferase activity"/>
    <property type="evidence" value="ECO:0007669"/>
    <property type="project" value="UniProtKB-EC"/>
</dbReference>
<dbReference type="AlphaFoldDB" id="T0ZYV9"/>
<dbReference type="InterPro" id="IPR041698">
    <property type="entry name" value="Methyltransf_25"/>
</dbReference>
<proteinExistence type="predicted"/>
<reference evidence="7" key="2">
    <citation type="journal article" date="2014" name="ISME J.">
        <title>Microbial stratification in low pH oxic and suboxic macroscopic growths along an acid mine drainage.</title>
        <authorList>
            <person name="Mendez-Garcia C."/>
            <person name="Mesa V."/>
            <person name="Sprenger R.R."/>
            <person name="Richter M."/>
            <person name="Diez M.S."/>
            <person name="Solano J."/>
            <person name="Bargiela R."/>
            <person name="Golyshina O.V."/>
            <person name="Manteca A."/>
            <person name="Ramos J.L."/>
            <person name="Gallego J.R."/>
            <person name="Llorente I."/>
            <person name="Martins Dos Santos V.A."/>
            <person name="Jensen O.N."/>
            <person name="Pelaez A.I."/>
            <person name="Sanchez J."/>
            <person name="Ferrer M."/>
        </authorList>
    </citation>
    <scope>NUCLEOTIDE SEQUENCE</scope>
</reference>
<dbReference type="EMBL" id="AUZY01007457">
    <property type="protein sequence ID" value="EQD49748.1"/>
    <property type="molecule type" value="Genomic_DNA"/>
</dbReference>
<dbReference type="Gene3D" id="3.40.50.150">
    <property type="entry name" value="Vaccinia Virus protein VP39"/>
    <property type="match status" value="1"/>
</dbReference>
<reference evidence="7" key="1">
    <citation type="submission" date="2013-08" db="EMBL/GenBank/DDBJ databases">
        <authorList>
            <person name="Mendez C."/>
            <person name="Richter M."/>
            <person name="Ferrer M."/>
            <person name="Sanchez J."/>
        </authorList>
    </citation>
    <scope>NUCLEOTIDE SEQUENCE</scope>
</reference>
<evidence type="ECO:0000313" key="7">
    <source>
        <dbReference type="EMBL" id="EQD49748.1"/>
    </source>
</evidence>
<keyword evidence="2 7" id="KW-0489">Methyltransferase</keyword>
<protein>
    <submittedName>
        <fullName evidence="7">Methyltransferase type 11</fullName>
        <ecNumber evidence="7">2.1.1.-</ecNumber>
    </submittedName>
</protein>
<dbReference type="EC" id="2.1.1.-" evidence="7"/>
<evidence type="ECO:0000256" key="1">
    <source>
        <dbReference type="ARBA" id="ARBA00005189"/>
    </source>
</evidence>
<evidence type="ECO:0000256" key="2">
    <source>
        <dbReference type="ARBA" id="ARBA00022603"/>
    </source>
</evidence>
<evidence type="ECO:0000256" key="3">
    <source>
        <dbReference type="ARBA" id="ARBA00022679"/>
    </source>
</evidence>
<name>T0ZYV9_9ZZZZ</name>
<evidence type="ECO:0000256" key="5">
    <source>
        <dbReference type="ARBA" id="ARBA00047622"/>
    </source>
</evidence>
<sequence length="227" mass="26066">MTLNRITSRRAKELVREGWDQRSEIYRPLGAAKDRTKHTDRDYRAWLAPIMKQVPRGGHALDLGCGCGLPTSKLLARRFDAVGVDISDVQIARARKLVPNGRFQRSDMTQLRYPPGSFEVIVSLYAIIHVPLKEQRPLFRRIFRWVTPGGHFLAILGSGRLKALEKGWLGSDSWMYWDHADANTYQRWLEEAGFIVEERKHIPEAGSGGHEMFRLKRPLEAHRARGK</sequence>
<comment type="pathway">
    <text evidence="4">Phospholipid metabolism.</text>
</comment>
<dbReference type="PANTHER" id="PTHR44307">
    <property type="entry name" value="PHOSPHOETHANOLAMINE METHYLTRANSFERASE"/>
    <property type="match status" value="1"/>
</dbReference>
<organism evidence="7">
    <name type="scientific">mine drainage metagenome</name>
    <dbReference type="NCBI Taxonomy" id="410659"/>
    <lineage>
        <taxon>unclassified sequences</taxon>
        <taxon>metagenomes</taxon>
        <taxon>ecological metagenomes</taxon>
    </lineage>
</organism>
<comment type="pathway">
    <text evidence="1">Lipid metabolism.</text>
</comment>
<dbReference type="Pfam" id="PF13649">
    <property type="entry name" value="Methyltransf_25"/>
    <property type="match status" value="1"/>
</dbReference>
<dbReference type="SUPFAM" id="SSF53335">
    <property type="entry name" value="S-adenosyl-L-methionine-dependent methyltransferases"/>
    <property type="match status" value="1"/>
</dbReference>
<dbReference type="CDD" id="cd02440">
    <property type="entry name" value="AdoMet_MTases"/>
    <property type="match status" value="1"/>
</dbReference>